<dbReference type="InterPro" id="IPR009677">
    <property type="entry name" value="DUF1266"/>
</dbReference>
<evidence type="ECO:0000313" key="2">
    <source>
        <dbReference type="EMBL" id="TXI31590.1"/>
    </source>
</evidence>
<evidence type="ECO:0000313" key="3">
    <source>
        <dbReference type="Proteomes" id="UP000321110"/>
    </source>
</evidence>
<gene>
    <name evidence="2" type="ORF">E6Q69_11105</name>
</gene>
<feature type="domain" description="DUF1266" evidence="1">
    <location>
        <begin position="38"/>
        <end position="211"/>
    </location>
</feature>
<reference evidence="2 3" key="1">
    <citation type="submission" date="2018-09" db="EMBL/GenBank/DDBJ databases">
        <title>Metagenome Assembled Genomes from an Advanced Water Purification Facility.</title>
        <authorList>
            <person name="Stamps B.W."/>
            <person name="Spear J.R."/>
        </authorList>
    </citation>
    <scope>NUCLEOTIDE SEQUENCE [LARGE SCALE GENOMIC DNA]</scope>
    <source>
        <strain evidence="2">Bin_52_1</strain>
    </source>
</reference>
<sequence>MDEQAECWLYALSAPMVGLNPHASYTAPGFLAEGKVNLVDGWGIHNRDELLEMLRMADNGHARHLSDAYWRWHRCLPSEWEALLASLTPRERTLHRFASQTAGETGPGGIRAWDLGRMGFLLRCGLGNGFIDRQESLWLHGRMAVRARHYYNHWAGYVAGFCIGRAFWNCLGNSDEELAQELQRQGDDGGSRQLMRELSDNPAIAFADLPWDLPLNLPERPASLAEFHWS</sequence>
<proteinExistence type="predicted"/>
<comment type="caution">
    <text evidence="2">The sequence shown here is derived from an EMBL/GenBank/DDBJ whole genome shotgun (WGS) entry which is preliminary data.</text>
</comment>
<organism evidence="2 3">
    <name type="scientific">Aquipseudomonas alcaligenes</name>
    <name type="common">Pseudomonas alcaligenes</name>
    <dbReference type="NCBI Taxonomy" id="43263"/>
    <lineage>
        <taxon>Bacteria</taxon>
        <taxon>Pseudomonadati</taxon>
        <taxon>Pseudomonadota</taxon>
        <taxon>Gammaproteobacteria</taxon>
        <taxon>Pseudomonadales</taxon>
        <taxon>Pseudomonadaceae</taxon>
        <taxon>Aquipseudomonas</taxon>
    </lineage>
</organism>
<dbReference type="Pfam" id="PF06889">
    <property type="entry name" value="DUF1266"/>
    <property type="match status" value="1"/>
</dbReference>
<accession>A0A5C7W2E4</accession>
<dbReference type="EMBL" id="SSFO01000182">
    <property type="protein sequence ID" value="TXI31590.1"/>
    <property type="molecule type" value="Genomic_DNA"/>
</dbReference>
<dbReference type="AlphaFoldDB" id="A0A5C7W2E4"/>
<evidence type="ECO:0000259" key="1">
    <source>
        <dbReference type="Pfam" id="PF06889"/>
    </source>
</evidence>
<protein>
    <submittedName>
        <fullName evidence="2">DUF1266 domain-containing protein</fullName>
    </submittedName>
</protein>
<dbReference type="Proteomes" id="UP000321110">
    <property type="component" value="Unassembled WGS sequence"/>
</dbReference>
<name>A0A5C7W2E4_AQUAC</name>